<dbReference type="CDD" id="cd02440">
    <property type="entry name" value="AdoMet_MTases"/>
    <property type="match status" value="1"/>
</dbReference>
<accession>A0A1B4VC20</accession>
<evidence type="ECO:0000313" key="5">
    <source>
        <dbReference type="Proteomes" id="UP000218899"/>
    </source>
</evidence>
<evidence type="ECO:0000313" key="4">
    <source>
        <dbReference type="EMBL" id="BAU48601.1"/>
    </source>
</evidence>
<dbReference type="PANTHER" id="PTHR43464:SF19">
    <property type="entry name" value="UBIQUINONE BIOSYNTHESIS O-METHYLTRANSFERASE, MITOCHONDRIAL"/>
    <property type="match status" value="1"/>
</dbReference>
<evidence type="ECO:0000256" key="2">
    <source>
        <dbReference type="ARBA" id="ARBA00022679"/>
    </source>
</evidence>
<dbReference type="GO" id="GO:0032259">
    <property type="term" value="P:methylation"/>
    <property type="evidence" value="ECO:0007669"/>
    <property type="project" value="UniProtKB-KW"/>
</dbReference>
<evidence type="ECO:0000256" key="3">
    <source>
        <dbReference type="ARBA" id="ARBA00022691"/>
    </source>
</evidence>
<keyword evidence="2 4" id="KW-0808">Transferase</keyword>
<dbReference type="InterPro" id="IPR029063">
    <property type="entry name" value="SAM-dependent_MTases_sf"/>
</dbReference>
<dbReference type="Gene3D" id="3.40.50.150">
    <property type="entry name" value="Vaccinia Virus protein VP39"/>
    <property type="match status" value="1"/>
</dbReference>
<keyword evidence="5" id="KW-1185">Reference proteome</keyword>
<reference evidence="4 5" key="1">
    <citation type="submission" date="2015-08" db="EMBL/GenBank/DDBJ databases">
        <title>Complete genome sequence of Sulfurifustis variabilis.</title>
        <authorList>
            <person name="Miura A."/>
            <person name="Kojima H."/>
            <person name="Fukui M."/>
        </authorList>
    </citation>
    <scope>NUCLEOTIDE SEQUENCE [LARGE SCALE GENOMIC DNA]</scope>
    <source>
        <strain evidence="5">skN76</strain>
    </source>
</reference>
<gene>
    <name evidence="4" type="ORF">SVA_2049</name>
</gene>
<keyword evidence="1 4" id="KW-0489">Methyltransferase</keyword>
<proteinExistence type="predicted"/>
<dbReference type="Pfam" id="PF13489">
    <property type="entry name" value="Methyltransf_23"/>
    <property type="match status" value="1"/>
</dbReference>
<organism evidence="4 5">
    <name type="scientific">Sulfurifustis variabilis</name>
    <dbReference type="NCBI Taxonomy" id="1675686"/>
    <lineage>
        <taxon>Bacteria</taxon>
        <taxon>Pseudomonadati</taxon>
        <taxon>Pseudomonadota</taxon>
        <taxon>Gammaproteobacteria</taxon>
        <taxon>Acidiferrobacterales</taxon>
        <taxon>Acidiferrobacteraceae</taxon>
        <taxon>Sulfurifustis</taxon>
    </lineage>
</organism>
<dbReference type="AlphaFoldDB" id="A0A1B4VC20"/>
<evidence type="ECO:0000256" key="1">
    <source>
        <dbReference type="ARBA" id="ARBA00022603"/>
    </source>
</evidence>
<dbReference type="EMBL" id="AP014936">
    <property type="protein sequence ID" value="BAU48601.1"/>
    <property type="molecule type" value="Genomic_DNA"/>
</dbReference>
<dbReference type="OrthoDB" id="9772751at2"/>
<protein>
    <submittedName>
        <fullName evidence="4">Methyltransferase type 12</fullName>
    </submittedName>
</protein>
<name>A0A1B4VC20_9GAMM</name>
<dbReference type="RefSeq" id="WP_096461088.1">
    <property type="nucleotide sequence ID" value="NZ_AP014936.1"/>
</dbReference>
<dbReference type="KEGG" id="sva:SVA_2049"/>
<dbReference type="GO" id="GO:0008168">
    <property type="term" value="F:methyltransferase activity"/>
    <property type="evidence" value="ECO:0007669"/>
    <property type="project" value="UniProtKB-KW"/>
</dbReference>
<dbReference type="PANTHER" id="PTHR43464">
    <property type="entry name" value="METHYLTRANSFERASE"/>
    <property type="match status" value="1"/>
</dbReference>
<dbReference type="SUPFAM" id="SSF53335">
    <property type="entry name" value="S-adenosyl-L-methionine-dependent methyltransferases"/>
    <property type="match status" value="1"/>
</dbReference>
<keyword evidence="3" id="KW-0949">S-adenosyl-L-methionine</keyword>
<dbReference type="Proteomes" id="UP000218899">
    <property type="component" value="Chromosome"/>
</dbReference>
<sequence>MGVHADEVTAGQRFEFGKNWAHFLAVLNDDRIRHAEESLRELLSVDDLAGLSFIDVGSGSGLFSLAARRLGARVHSFDYDPKSVACTAEMKRRYFPGDGNWVVHEGSVLNDDYLKSLGQFDVVYSWGVLHHTGAMWQAMTNVISLVRPGGKLFIAIYNDQGYKSRWWRRLKKAYNEISWSRPFLLAYVLARGWGPQTLLDLFRGRPFFSWREYKRQRGMSPWHDVVDWIGGWPYEYATPEAVFDFYREQGFTLSKLVTRQGLGCNEFVFLRNNEAPVRAQDKKSAPAAHHE</sequence>